<dbReference type="AlphaFoldDB" id="X1DMH9"/>
<proteinExistence type="predicted"/>
<gene>
    <name evidence="1" type="ORF">S01H4_60788</name>
</gene>
<evidence type="ECO:0000313" key="1">
    <source>
        <dbReference type="EMBL" id="GAH06209.1"/>
    </source>
</evidence>
<feature type="non-terminal residue" evidence="1">
    <location>
        <position position="1"/>
    </location>
</feature>
<protein>
    <submittedName>
        <fullName evidence="1">Uncharacterized protein</fullName>
    </submittedName>
</protein>
<feature type="non-terminal residue" evidence="1">
    <location>
        <position position="182"/>
    </location>
</feature>
<dbReference type="InterPro" id="IPR019734">
    <property type="entry name" value="TPR_rpt"/>
</dbReference>
<dbReference type="InterPro" id="IPR011990">
    <property type="entry name" value="TPR-like_helical_dom_sf"/>
</dbReference>
<comment type="caution">
    <text evidence="1">The sequence shown here is derived from an EMBL/GenBank/DDBJ whole genome shotgun (WGS) entry which is preliminary data.</text>
</comment>
<dbReference type="SUPFAM" id="SSF48452">
    <property type="entry name" value="TPR-like"/>
    <property type="match status" value="1"/>
</dbReference>
<organism evidence="1">
    <name type="scientific">marine sediment metagenome</name>
    <dbReference type="NCBI Taxonomy" id="412755"/>
    <lineage>
        <taxon>unclassified sequences</taxon>
        <taxon>metagenomes</taxon>
        <taxon>ecological metagenomes</taxon>
    </lineage>
</organism>
<accession>X1DMH9</accession>
<dbReference type="PROSITE" id="PS50005">
    <property type="entry name" value="TPR"/>
    <property type="match status" value="1"/>
</dbReference>
<sequence length="182" mass="20959">RSRKALNSPPYMLCLNVIANCYSTKGNFDRVIELHEQKIKVAQEINNKRETILSLNLIGYNYLDKGDLEKALTYMEESLALYDENVERGGDEIGGEILVIGLLLGNLFELFIAKRDFEQARIYFQRLDSLPIKTKRDELYNRLYRALLLKGSQRAYDRGKAEEILKQVVSEGIISIDITYMA</sequence>
<reference evidence="1" key="1">
    <citation type="journal article" date="2014" name="Front. Microbiol.">
        <title>High frequency of phylogenetically diverse reductive dehalogenase-homologous genes in deep subseafloor sedimentary metagenomes.</title>
        <authorList>
            <person name="Kawai M."/>
            <person name="Futagami T."/>
            <person name="Toyoda A."/>
            <person name="Takaki Y."/>
            <person name="Nishi S."/>
            <person name="Hori S."/>
            <person name="Arai W."/>
            <person name="Tsubouchi T."/>
            <person name="Morono Y."/>
            <person name="Uchiyama I."/>
            <person name="Ito T."/>
            <person name="Fujiyama A."/>
            <person name="Inagaki F."/>
            <person name="Takami H."/>
        </authorList>
    </citation>
    <scope>NUCLEOTIDE SEQUENCE</scope>
    <source>
        <strain evidence="1">Expedition CK06-06</strain>
    </source>
</reference>
<dbReference type="SMART" id="SM00028">
    <property type="entry name" value="TPR"/>
    <property type="match status" value="2"/>
</dbReference>
<dbReference type="Pfam" id="PF13424">
    <property type="entry name" value="TPR_12"/>
    <property type="match status" value="1"/>
</dbReference>
<name>X1DMH9_9ZZZZ</name>
<dbReference type="Gene3D" id="1.25.40.10">
    <property type="entry name" value="Tetratricopeptide repeat domain"/>
    <property type="match status" value="1"/>
</dbReference>
<dbReference type="EMBL" id="BART01035918">
    <property type="protein sequence ID" value="GAH06209.1"/>
    <property type="molecule type" value="Genomic_DNA"/>
</dbReference>